<evidence type="ECO:0000313" key="9">
    <source>
        <dbReference type="Proteomes" id="UP000659124"/>
    </source>
</evidence>
<evidence type="ECO:0000313" key="8">
    <source>
        <dbReference type="EMBL" id="MBC9930005.1"/>
    </source>
</evidence>
<evidence type="ECO:0000256" key="5">
    <source>
        <dbReference type="ARBA" id="ARBA00023237"/>
    </source>
</evidence>
<keyword evidence="4" id="KW-0472">Membrane</keyword>
<accession>A0ABR7THN2</accession>
<comment type="subcellular location">
    <subcellularLocation>
        <location evidence="1">Cell outer membrane</location>
    </subcellularLocation>
</comment>
<protein>
    <submittedName>
        <fullName evidence="8">RagB/SusD family nutrient uptake outer membrane protein</fullName>
    </submittedName>
</protein>
<sequence>MQRVICILALAFTTFLVSCNKYLEIQPEDRLLEGTVYGDRATIRSALNGVYLNLAKPALYGGQYSCTTLDVLAQYYNITQVYNHPFRQIAHYNYHDADAKKYITTLWDSSYTAILNLNTFISQLESDSSKVPQEERLLMLGEAYGLRGFITFDLLRLFGPVYKTDSAKTAIPYPTAPKWEVQPFLPANKVMSNILADVAHAVTLLEKDPVRTQGVRIAASGEDVFFSLRNRRMNYFAARALNARVLLYQGNIIAARDVATAVITDAGTWFPWSPGASTAPGIANPDKVFSSEVLFGLENINLYTVRQAWFLASKPEWQILIPASGRLDDIYERDLNDYRYRSWFIIDPTSNRLDKTFYKYEDVSDPGQLFRHLQPEIRMSEMYYIAAEGAADDNSAAELLNTVRANRGLSKLTINGDRQAQLTKEYQKEFWGEGQLFYYYKRINQSVVINGFGGGTTRMTSAQYVVPLPLSETSFR</sequence>
<dbReference type="SUPFAM" id="SSF48452">
    <property type="entry name" value="TPR-like"/>
    <property type="match status" value="1"/>
</dbReference>
<dbReference type="InterPro" id="IPR011990">
    <property type="entry name" value="TPR-like_helical_dom_sf"/>
</dbReference>
<dbReference type="Gene3D" id="2.20.20.130">
    <property type="match status" value="1"/>
</dbReference>
<evidence type="ECO:0000256" key="1">
    <source>
        <dbReference type="ARBA" id="ARBA00004442"/>
    </source>
</evidence>
<dbReference type="Pfam" id="PF07980">
    <property type="entry name" value="SusD_RagB"/>
    <property type="match status" value="1"/>
</dbReference>
<keyword evidence="9" id="KW-1185">Reference proteome</keyword>
<dbReference type="Gene3D" id="1.25.40.390">
    <property type="match status" value="1"/>
</dbReference>
<reference evidence="8 9" key="1">
    <citation type="submission" date="2020-09" db="EMBL/GenBank/DDBJ databases">
        <title>Genome sequences of type strains of Chitinophaga qingshengii and Chitinophaga varians.</title>
        <authorList>
            <person name="Kittiwongwattana C."/>
        </authorList>
    </citation>
    <scope>NUCLEOTIDE SEQUENCE [LARGE SCALE GENOMIC DNA]</scope>
    <source>
        <strain evidence="8 9">JCM 30026</strain>
    </source>
</reference>
<name>A0ABR7THN2_9BACT</name>
<feature type="domain" description="RagB/SusD" evidence="6">
    <location>
        <begin position="375"/>
        <end position="445"/>
    </location>
</feature>
<evidence type="ECO:0000256" key="2">
    <source>
        <dbReference type="ARBA" id="ARBA00006275"/>
    </source>
</evidence>
<evidence type="ECO:0000259" key="7">
    <source>
        <dbReference type="Pfam" id="PF14322"/>
    </source>
</evidence>
<evidence type="ECO:0000256" key="3">
    <source>
        <dbReference type="ARBA" id="ARBA00022729"/>
    </source>
</evidence>
<evidence type="ECO:0000259" key="6">
    <source>
        <dbReference type="Pfam" id="PF07980"/>
    </source>
</evidence>
<dbReference type="Pfam" id="PF14322">
    <property type="entry name" value="SusD-like_3"/>
    <property type="match status" value="1"/>
</dbReference>
<keyword evidence="3" id="KW-0732">Signal</keyword>
<dbReference type="Proteomes" id="UP000659124">
    <property type="component" value="Unassembled WGS sequence"/>
</dbReference>
<gene>
    <name evidence="8" type="ORF">ICL07_06425</name>
</gene>
<comment type="similarity">
    <text evidence="2">Belongs to the SusD family.</text>
</comment>
<proteinExistence type="inferred from homology"/>
<dbReference type="EMBL" id="JACVFC010000001">
    <property type="protein sequence ID" value="MBC9930005.1"/>
    <property type="molecule type" value="Genomic_DNA"/>
</dbReference>
<feature type="domain" description="SusD-like N-terminal" evidence="7">
    <location>
        <begin position="22"/>
        <end position="209"/>
    </location>
</feature>
<organism evidence="8 9">
    <name type="scientific">Chitinophaga qingshengii</name>
    <dbReference type="NCBI Taxonomy" id="1569794"/>
    <lineage>
        <taxon>Bacteria</taxon>
        <taxon>Pseudomonadati</taxon>
        <taxon>Bacteroidota</taxon>
        <taxon>Chitinophagia</taxon>
        <taxon>Chitinophagales</taxon>
        <taxon>Chitinophagaceae</taxon>
        <taxon>Chitinophaga</taxon>
    </lineage>
</organism>
<evidence type="ECO:0000256" key="4">
    <source>
        <dbReference type="ARBA" id="ARBA00023136"/>
    </source>
</evidence>
<comment type="caution">
    <text evidence="8">The sequence shown here is derived from an EMBL/GenBank/DDBJ whole genome shotgun (WGS) entry which is preliminary data.</text>
</comment>
<keyword evidence="5" id="KW-0998">Cell outer membrane</keyword>
<dbReference type="InterPro" id="IPR012944">
    <property type="entry name" value="SusD_RagB_dom"/>
</dbReference>
<dbReference type="RefSeq" id="WP_188087092.1">
    <property type="nucleotide sequence ID" value="NZ_JACVFC010000001.1"/>
</dbReference>
<dbReference type="PROSITE" id="PS51257">
    <property type="entry name" value="PROKAR_LIPOPROTEIN"/>
    <property type="match status" value="1"/>
</dbReference>
<dbReference type="InterPro" id="IPR033985">
    <property type="entry name" value="SusD-like_N"/>
</dbReference>
<dbReference type="Gene3D" id="1.25.40.900">
    <property type="match status" value="1"/>
</dbReference>